<dbReference type="PANTHER" id="PTHR11474:SF126">
    <property type="entry name" value="TYROSINASE-LIKE PROTEIN TYR-1-RELATED"/>
    <property type="match status" value="1"/>
</dbReference>
<dbReference type="HOGENOM" id="CLU_018031_2_1_1"/>
<protein>
    <recommendedName>
        <fullName evidence="4 5">Tyrosinase copper-binding domain-containing protein</fullName>
    </recommendedName>
</protein>
<feature type="chain" id="PRO_5003871756" description="Tyrosinase copper-binding domain-containing protein" evidence="3">
    <location>
        <begin position="22"/>
        <end position="563"/>
    </location>
</feature>
<dbReference type="PROSITE" id="PS00497">
    <property type="entry name" value="TYROSINASE_1"/>
    <property type="match status" value="1"/>
</dbReference>
<reference evidence="7" key="2">
    <citation type="submission" date="2010-04" db="EMBL/GenBank/DDBJ databases">
        <authorList>
            <person name="Buell R."/>
            <person name="Hamilton J."/>
            <person name="Hostetler J."/>
        </authorList>
    </citation>
    <scope>NUCLEOTIDE SEQUENCE [LARGE SCALE GENOMIC DNA]</scope>
    <source>
        <strain evidence="7">DAOM:BR144</strain>
    </source>
</reference>
<sequence>MKTYGLLFWAALIAFLSPSSPSFTSARITVTACGPRLRKSWAAMTSAETTKYKGAIAAAMDSGAYIKFVEMHTEMMSEMEAHRQCMFIYWHRLLLVVFENMLRGQGSQYACVTVPYWDWVSDYNRFVSGQCSNMLDCSYALRALGGSSGTSERYLPINGQDTWGVYIAKSPLDHFCQNSGVTGTRCAKKLTRGVWKYTTLPGSTSYASVVNQLFSSANIAGMSEAIEEGAHNNIHANLAGAMETFASPADPVFWSHHAMVDLLHTIFHKCKVGTNKMTLAEKVNSTIGWTSCERRNGGEFNPYDKVTMRTGLNGVNPKAGAADKVIGKYFSGVPTQFAALMDHNDLGSSSYAYVYQELLSDLYANCGAVVTSDSVIENTSASQRRRLDDTLTAAIDATSHALNTSALTLDSTSNVTTVSSGELVLVTLNATGSSQNAISIATNATSSGSAILLVAAVNTTLEVSSEAVSTFTVSTNNLLVAEVGTDAGSIISEQEKMSCMFQDECLGGVKDYPATFKKNFNITQPPRCKVIVDAIRCGHDTIALANWKETMMASFGCPLPTKS</sequence>
<dbReference type="InterPro" id="IPR002227">
    <property type="entry name" value="Tyrosinase_Cu-bd"/>
</dbReference>
<dbReference type="GO" id="GO:0046872">
    <property type="term" value="F:metal ion binding"/>
    <property type="evidence" value="ECO:0007669"/>
    <property type="project" value="UniProtKB-KW"/>
</dbReference>
<keyword evidence="3" id="KW-0732">Signal</keyword>
<name>K3X1K4_GLOUD</name>
<dbReference type="STRING" id="431595.K3X1K4"/>
<evidence type="ECO:0000313" key="6">
    <source>
        <dbReference type="EnsemblProtists" id="PYU1_T011103"/>
    </source>
</evidence>
<evidence type="ECO:0000259" key="4">
    <source>
        <dbReference type="PROSITE" id="PS00497"/>
    </source>
</evidence>
<evidence type="ECO:0000256" key="2">
    <source>
        <dbReference type="ARBA" id="ARBA00023008"/>
    </source>
</evidence>
<feature type="signal peptide" evidence="3">
    <location>
        <begin position="1"/>
        <end position="21"/>
    </location>
</feature>
<dbReference type="InterPro" id="IPR050316">
    <property type="entry name" value="Tyrosinase/Hemocyanin"/>
</dbReference>
<dbReference type="PANTHER" id="PTHR11474">
    <property type="entry name" value="TYROSINASE FAMILY MEMBER"/>
    <property type="match status" value="1"/>
</dbReference>
<proteinExistence type="predicted"/>
<dbReference type="PROSITE" id="PS00498">
    <property type="entry name" value="TYROSINASE_2"/>
    <property type="match status" value="1"/>
</dbReference>
<accession>K3X1K4</accession>
<dbReference type="InterPro" id="IPR008922">
    <property type="entry name" value="Di-copper_centre_dom_sf"/>
</dbReference>
<dbReference type="Pfam" id="PF00264">
    <property type="entry name" value="Tyrosinase"/>
    <property type="match status" value="1"/>
</dbReference>
<dbReference type="eggNOG" id="ENOG502RUUW">
    <property type="taxonomic scope" value="Eukaryota"/>
</dbReference>
<reference evidence="7" key="1">
    <citation type="journal article" date="2010" name="Genome Biol.">
        <title>Genome sequence of the necrotrophic plant pathogen Pythium ultimum reveals original pathogenicity mechanisms and effector repertoire.</title>
        <authorList>
            <person name="Levesque C.A."/>
            <person name="Brouwer H."/>
            <person name="Cano L."/>
            <person name="Hamilton J.P."/>
            <person name="Holt C."/>
            <person name="Huitema E."/>
            <person name="Raffaele S."/>
            <person name="Robideau G.P."/>
            <person name="Thines M."/>
            <person name="Win J."/>
            <person name="Zerillo M.M."/>
            <person name="Beakes G.W."/>
            <person name="Boore J.L."/>
            <person name="Busam D."/>
            <person name="Dumas B."/>
            <person name="Ferriera S."/>
            <person name="Fuerstenberg S.I."/>
            <person name="Gachon C.M."/>
            <person name="Gaulin E."/>
            <person name="Govers F."/>
            <person name="Grenville-Briggs L."/>
            <person name="Horner N."/>
            <person name="Hostetler J."/>
            <person name="Jiang R.H."/>
            <person name="Johnson J."/>
            <person name="Krajaejun T."/>
            <person name="Lin H."/>
            <person name="Meijer H.J."/>
            <person name="Moore B."/>
            <person name="Morris P."/>
            <person name="Phuntmart V."/>
            <person name="Puiu D."/>
            <person name="Shetty J."/>
            <person name="Stajich J.E."/>
            <person name="Tripathy S."/>
            <person name="Wawra S."/>
            <person name="van West P."/>
            <person name="Whitty B.R."/>
            <person name="Coutinho P.M."/>
            <person name="Henrissat B."/>
            <person name="Martin F."/>
            <person name="Thomas P.D."/>
            <person name="Tyler B.M."/>
            <person name="De Vries R.P."/>
            <person name="Kamoun S."/>
            <person name="Yandell M."/>
            <person name="Tisserat N."/>
            <person name="Buell C.R."/>
        </authorList>
    </citation>
    <scope>NUCLEOTIDE SEQUENCE</scope>
    <source>
        <strain evidence="7">DAOM:BR144</strain>
    </source>
</reference>
<evidence type="ECO:0000313" key="7">
    <source>
        <dbReference type="Proteomes" id="UP000019132"/>
    </source>
</evidence>
<keyword evidence="1" id="KW-0479">Metal-binding</keyword>
<dbReference type="PRINTS" id="PR00092">
    <property type="entry name" value="TYROSINASE"/>
</dbReference>
<dbReference type="VEuPathDB" id="FungiDB:PYU1_G011079"/>
<evidence type="ECO:0000256" key="1">
    <source>
        <dbReference type="ARBA" id="ARBA00022723"/>
    </source>
</evidence>
<reference evidence="6" key="3">
    <citation type="submission" date="2015-02" db="UniProtKB">
        <authorList>
            <consortium name="EnsemblProtists"/>
        </authorList>
    </citation>
    <scope>IDENTIFICATION</scope>
    <source>
        <strain evidence="6">DAOM BR144</strain>
    </source>
</reference>
<feature type="domain" description="Tyrosinase copper-binding" evidence="5">
    <location>
        <begin position="250"/>
        <end position="261"/>
    </location>
</feature>
<evidence type="ECO:0000259" key="5">
    <source>
        <dbReference type="PROSITE" id="PS00498"/>
    </source>
</evidence>
<keyword evidence="7" id="KW-1185">Reference proteome</keyword>
<dbReference type="EMBL" id="GL376606">
    <property type="status" value="NOT_ANNOTATED_CDS"/>
    <property type="molecule type" value="Genomic_DNA"/>
</dbReference>
<dbReference type="SUPFAM" id="SSF48056">
    <property type="entry name" value="Di-copper centre-containing domain"/>
    <property type="match status" value="1"/>
</dbReference>
<dbReference type="Proteomes" id="UP000019132">
    <property type="component" value="Unassembled WGS sequence"/>
</dbReference>
<feature type="domain" description="Tyrosinase copper-binding" evidence="4">
    <location>
        <begin position="82"/>
        <end position="99"/>
    </location>
</feature>
<dbReference type="EnsemblProtists" id="PYU1_T011103">
    <property type="protein sequence ID" value="PYU1_T011103"/>
    <property type="gene ID" value="PYU1_G011079"/>
</dbReference>
<dbReference type="GO" id="GO:0016491">
    <property type="term" value="F:oxidoreductase activity"/>
    <property type="evidence" value="ECO:0007669"/>
    <property type="project" value="InterPro"/>
</dbReference>
<dbReference type="Gene3D" id="1.10.1280.10">
    <property type="entry name" value="Di-copper center containing domain from catechol oxidase"/>
    <property type="match status" value="1"/>
</dbReference>
<keyword evidence="2" id="KW-0186">Copper</keyword>
<dbReference type="InParanoid" id="K3X1K4"/>
<dbReference type="AlphaFoldDB" id="K3X1K4"/>
<evidence type="ECO:0000256" key="3">
    <source>
        <dbReference type="SAM" id="SignalP"/>
    </source>
</evidence>
<organism evidence="6 7">
    <name type="scientific">Globisporangium ultimum (strain ATCC 200006 / CBS 805.95 / DAOM BR144)</name>
    <name type="common">Pythium ultimum</name>
    <dbReference type="NCBI Taxonomy" id="431595"/>
    <lineage>
        <taxon>Eukaryota</taxon>
        <taxon>Sar</taxon>
        <taxon>Stramenopiles</taxon>
        <taxon>Oomycota</taxon>
        <taxon>Peronosporomycetes</taxon>
        <taxon>Pythiales</taxon>
        <taxon>Pythiaceae</taxon>
        <taxon>Globisporangium</taxon>
    </lineage>
</organism>